<dbReference type="KEGG" id="mmc:Mmcs_4163"/>
<feature type="region of interest" description="Disordered" evidence="1">
    <location>
        <begin position="98"/>
        <end position="121"/>
    </location>
</feature>
<dbReference type="EMBL" id="CP000384">
    <property type="protein sequence ID" value="ABG10268.1"/>
    <property type="molecule type" value="Genomic_DNA"/>
</dbReference>
<name>A0A5Q5BPD1_MYCSS</name>
<dbReference type="CDD" id="cd01029">
    <property type="entry name" value="TOPRIM_primases"/>
    <property type="match status" value="1"/>
</dbReference>
<dbReference type="Gene3D" id="3.40.1360.10">
    <property type="match status" value="1"/>
</dbReference>
<proteinExistence type="predicted"/>
<accession>A0A5Q5BPD1</accession>
<dbReference type="AlphaFoldDB" id="A0A5Q5BPD1"/>
<protein>
    <recommendedName>
        <fullName evidence="3">Toprim domain-containing protein</fullName>
    </recommendedName>
</protein>
<sequence>MSAATAFDYLLDALRDHGSTVRETGDGRAMATCPSHEDRNPSLSIGPRSDGKGVVLRCHAGCDYRDVLAALDMHPRDLFDEEGIRAIFAPSRTYGYSDGRRVHRKPDKTFPQSGNTRGSALFGADRIGDAPVIFWPEGEKDVEAIEAAGGFAVCSAMGAGKAHLADPEPVRGRHVVVVADRDEPGYRHAAQVAQIVRPIAASVSIVEAATGKDAADHIAAGRSLDEFVPVPEAEPVDGANCSMRSSSSRVRSWRSGARTTWLCSCCGRCTRGLSTRST</sequence>
<evidence type="ECO:0008006" key="3">
    <source>
        <dbReference type="Google" id="ProtNLM"/>
    </source>
</evidence>
<feature type="region of interest" description="Disordered" evidence="1">
    <location>
        <begin position="20"/>
        <end position="46"/>
    </location>
</feature>
<organism evidence="2">
    <name type="scientific">Mycobacterium sp. (strain MCS)</name>
    <dbReference type="NCBI Taxonomy" id="164756"/>
    <lineage>
        <taxon>Bacteria</taxon>
        <taxon>Bacillati</taxon>
        <taxon>Actinomycetota</taxon>
        <taxon>Actinomycetes</taxon>
        <taxon>Mycobacteriales</taxon>
        <taxon>Mycobacteriaceae</taxon>
        <taxon>Mycobacterium</taxon>
    </lineage>
</organism>
<dbReference type="InterPro" id="IPR034154">
    <property type="entry name" value="TOPRIM_DnaG/twinkle"/>
</dbReference>
<evidence type="ECO:0000313" key="2">
    <source>
        <dbReference type="EMBL" id="ABG10268.1"/>
    </source>
</evidence>
<gene>
    <name evidence="2" type="ordered locus">Mmcs_4163</name>
</gene>
<evidence type="ECO:0000256" key="1">
    <source>
        <dbReference type="SAM" id="MobiDB-lite"/>
    </source>
</evidence>
<reference evidence="2" key="1">
    <citation type="submission" date="2006-06" db="EMBL/GenBank/DDBJ databases">
        <title>Complete sequence of chromosome of Mycobacterium sp. MCS.</title>
        <authorList>
            <consortium name="US DOE Joint Genome Institute"/>
            <person name="Copeland A."/>
            <person name="Lucas S."/>
            <person name="Lapidus A."/>
            <person name="Barry K."/>
            <person name="Detter J.C."/>
            <person name="Glavina del Rio T."/>
            <person name="Hammon N."/>
            <person name="Israni S."/>
            <person name="Dalin E."/>
            <person name="Tice H."/>
            <person name="Pitluck S."/>
            <person name="Martinez M."/>
            <person name="Schmutz J."/>
            <person name="Larimer F."/>
            <person name="Land M."/>
            <person name="Hauser L."/>
            <person name="Kyrpides N."/>
            <person name="Kim E."/>
            <person name="Miller C.D."/>
            <person name="Hughes J.E."/>
            <person name="Anderson A.J."/>
            <person name="Sims R.C."/>
            <person name="Richardson P."/>
        </authorList>
    </citation>
    <scope>NUCLEOTIDE SEQUENCE [LARGE SCALE GENOMIC DNA]</scope>
    <source>
        <strain evidence="2">MCS</strain>
    </source>
</reference>